<feature type="domain" description="Helicase ATP-binding" evidence="5">
    <location>
        <begin position="280"/>
        <end position="452"/>
    </location>
</feature>
<organism evidence="7 8">
    <name type="scientific">Vibrio hangzhouensis</name>
    <dbReference type="NCBI Taxonomy" id="462991"/>
    <lineage>
        <taxon>Bacteria</taxon>
        <taxon>Pseudomonadati</taxon>
        <taxon>Pseudomonadota</taxon>
        <taxon>Gammaproteobacteria</taxon>
        <taxon>Vibrionales</taxon>
        <taxon>Vibrionaceae</taxon>
        <taxon>Vibrio</taxon>
    </lineage>
</organism>
<dbReference type="OrthoDB" id="9803459at2"/>
<dbReference type="CDD" id="cd17926">
    <property type="entry name" value="DEXHc_RE"/>
    <property type="match status" value="1"/>
</dbReference>
<dbReference type="RefSeq" id="WP_103880295.1">
    <property type="nucleotide sequence ID" value="NZ_FNVG01000008.1"/>
</dbReference>
<protein>
    <submittedName>
        <fullName evidence="7">Superfamily II DNA or RNA helicase</fullName>
    </submittedName>
</protein>
<name>A0A1H5Y810_9VIBR</name>
<dbReference type="InterPro" id="IPR014001">
    <property type="entry name" value="Helicase_ATP-bd"/>
</dbReference>
<evidence type="ECO:0000259" key="5">
    <source>
        <dbReference type="PROSITE" id="PS51192"/>
    </source>
</evidence>
<reference evidence="8" key="1">
    <citation type="submission" date="2016-10" db="EMBL/GenBank/DDBJ databases">
        <authorList>
            <person name="Varghese N."/>
            <person name="Submissions S."/>
        </authorList>
    </citation>
    <scope>NUCLEOTIDE SEQUENCE [LARGE SCALE GENOMIC DNA]</scope>
    <source>
        <strain evidence="8">CGMCC 1.7062</strain>
    </source>
</reference>
<dbReference type="InterPro" id="IPR006935">
    <property type="entry name" value="Helicase/UvrB_N"/>
</dbReference>
<dbReference type="InterPro" id="IPR050615">
    <property type="entry name" value="ATP-dep_DNA_Helicase"/>
</dbReference>
<evidence type="ECO:0000256" key="1">
    <source>
        <dbReference type="ARBA" id="ARBA00022741"/>
    </source>
</evidence>
<dbReference type="GO" id="GO:0003677">
    <property type="term" value="F:DNA binding"/>
    <property type="evidence" value="ECO:0007669"/>
    <property type="project" value="InterPro"/>
</dbReference>
<dbReference type="EMBL" id="FNVG01000008">
    <property type="protein sequence ID" value="SEG19636.1"/>
    <property type="molecule type" value="Genomic_DNA"/>
</dbReference>
<keyword evidence="1" id="KW-0547">Nucleotide-binding</keyword>
<evidence type="ECO:0000313" key="7">
    <source>
        <dbReference type="EMBL" id="SEG19636.1"/>
    </source>
</evidence>
<evidence type="ECO:0000256" key="2">
    <source>
        <dbReference type="ARBA" id="ARBA00022801"/>
    </source>
</evidence>
<dbReference type="Gene3D" id="3.30.870.10">
    <property type="entry name" value="Endonuclease Chain A"/>
    <property type="match status" value="1"/>
</dbReference>
<evidence type="ECO:0000256" key="4">
    <source>
        <dbReference type="ARBA" id="ARBA00022840"/>
    </source>
</evidence>
<dbReference type="GO" id="GO:0016787">
    <property type="term" value="F:hydrolase activity"/>
    <property type="evidence" value="ECO:0007669"/>
    <property type="project" value="UniProtKB-KW"/>
</dbReference>
<dbReference type="SUPFAM" id="SSF52540">
    <property type="entry name" value="P-loop containing nucleoside triphosphate hydrolases"/>
    <property type="match status" value="1"/>
</dbReference>
<dbReference type="PANTHER" id="PTHR11274">
    <property type="entry name" value="RAD25/XP-B DNA REPAIR HELICASE"/>
    <property type="match status" value="1"/>
</dbReference>
<dbReference type="CDD" id="cd09179">
    <property type="entry name" value="PLDc_N_DEXD_a"/>
    <property type="match status" value="1"/>
</dbReference>
<accession>A0A1H5Y810</accession>
<sequence>MKFSALNLKTKYDSDEDHILKSFYIPLLARASQYDRAVGYFSSEVLSSVAEGLEKFVEAGGKMRLIIGDPLSDCEYEALMEGKSNPIEAKSEQLCQLLQETKNRKLCLLKYLIATQRLDIKFAFTHRGMFHKKIGVFSQKGEQVVFSGSANETIAGLSKYNSEEISVFFSWRGSFSDYGQVEVDDFEALWNDRKKRTRVVSLTSSAYQKIRNGVDLGKLKKELFPIVDENSDQQPFFEYSFPKSKQTIITVEVDAKTPRKPLTVKGKPFTLFPHQVGAIESWRKSGHQGLFKLATGAGKTFTSISALVELYEERRKIKQPTFAVISVPYVELANQWVQELSPFNIVPVQCYEKFKKWNTALEKKILRFCGGRLDFVCVVVVNKTMSSATFRGKISKIPNEDLVFIGDECHHLGSQGYFDALPLAKYRIGLSATPFRSEEDEVEGSPFPDTVKQNLLSYFQGIVSEYTLNDAINDGILAPYKYDLVPVRLTEDEQARYDEYSEKIQKMIIRAQSSSLSGDERLMLTTWCGARARIIATCEGKIPALINYLKQNPTLSLAHSLFYAGEGTSPDDEVPFITLVTNRLHEFGCKVAKFTSQESSAERRRIMNNFKNRDIDALVAMKVLDEGIDVPVCQSAFILASTRNPRQYVQRRGRVLRRAEGKNEALIVDFVVLPFPGVNNNYSQNLRRAELERIEDFQLTASNSEEVARRIIELGIY</sequence>
<dbReference type="PANTHER" id="PTHR11274:SF0">
    <property type="entry name" value="GENERAL TRANSCRIPTION AND DNA REPAIR FACTOR IIH HELICASE SUBUNIT XPB"/>
    <property type="match status" value="1"/>
</dbReference>
<dbReference type="Pfam" id="PF00271">
    <property type="entry name" value="Helicase_C"/>
    <property type="match status" value="1"/>
</dbReference>
<feature type="domain" description="Helicase C-terminal" evidence="6">
    <location>
        <begin position="541"/>
        <end position="715"/>
    </location>
</feature>
<dbReference type="GO" id="GO:0004386">
    <property type="term" value="F:helicase activity"/>
    <property type="evidence" value="ECO:0007669"/>
    <property type="project" value="UniProtKB-KW"/>
</dbReference>
<gene>
    <name evidence="7" type="ORF">SAMN04488244_108163</name>
</gene>
<dbReference type="PROSITE" id="PS51194">
    <property type="entry name" value="HELICASE_CTER"/>
    <property type="match status" value="1"/>
</dbReference>
<keyword evidence="3 7" id="KW-0347">Helicase</keyword>
<dbReference type="SMART" id="SM00490">
    <property type="entry name" value="HELICc"/>
    <property type="match status" value="1"/>
</dbReference>
<dbReference type="PROSITE" id="PS51192">
    <property type="entry name" value="HELICASE_ATP_BIND_1"/>
    <property type="match status" value="1"/>
</dbReference>
<keyword evidence="4" id="KW-0067">ATP-binding</keyword>
<evidence type="ECO:0000256" key="3">
    <source>
        <dbReference type="ARBA" id="ARBA00022806"/>
    </source>
</evidence>
<keyword evidence="8" id="KW-1185">Reference proteome</keyword>
<evidence type="ECO:0000313" key="8">
    <source>
        <dbReference type="Proteomes" id="UP000236721"/>
    </source>
</evidence>
<evidence type="ECO:0000259" key="6">
    <source>
        <dbReference type="PROSITE" id="PS51194"/>
    </source>
</evidence>
<dbReference type="AlphaFoldDB" id="A0A1H5Y810"/>
<dbReference type="Pfam" id="PF04851">
    <property type="entry name" value="ResIII"/>
    <property type="match status" value="1"/>
</dbReference>
<dbReference type="Gene3D" id="3.40.50.300">
    <property type="entry name" value="P-loop containing nucleotide triphosphate hydrolases"/>
    <property type="match status" value="2"/>
</dbReference>
<keyword evidence="2" id="KW-0378">Hydrolase</keyword>
<dbReference type="GO" id="GO:0005524">
    <property type="term" value="F:ATP binding"/>
    <property type="evidence" value="ECO:0007669"/>
    <property type="project" value="UniProtKB-KW"/>
</dbReference>
<dbReference type="InterPro" id="IPR027417">
    <property type="entry name" value="P-loop_NTPase"/>
</dbReference>
<dbReference type="InterPro" id="IPR001650">
    <property type="entry name" value="Helicase_C-like"/>
</dbReference>
<dbReference type="SMART" id="SM00487">
    <property type="entry name" value="DEXDc"/>
    <property type="match status" value="1"/>
</dbReference>
<dbReference type="Proteomes" id="UP000236721">
    <property type="component" value="Unassembled WGS sequence"/>
</dbReference>
<proteinExistence type="predicted"/>